<gene>
    <name evidence="6" type="ORF">H9751_11355</name>
</gene>
<dbReference type="InterPro" id="IPR000415">
    <property type="entry name" value="Nitroreductase-like"/>
</dbReference>
<evidence type="ECO:0000313" key="7">
    <source>
        <dbReference type="Proteomes" id="UP000823858"/>
    </source>
</evidence>
<feature type="domain" description="Nitroreductase" evidence="5">
    <location>
        <begin position="31"/>
        <end position="209"/>
    </location>
</feature>
<comment type="caution">
    <text evidence="6">The sequence shown here is derived from an EMBL/GenBank/DDBJ whole genome shotgun (WGS) entry which is preliminary data.</text>
</comment>
<dbReference type="Pfam" id="PF00881">
    <property type="entry name" value="Nitroreductase"/>
    <property type="match status" value="1"/>
</dbReference>
<reference evidence="6" key="1">
    <citation type="journal article" date="2021" name="PeerJ">
        <title>Extensive microbial diversity within the chicken gut microbiome revealed by metagenomics and culture.</title>
        <authorList>
            <person name="Gilroy R."/>
            <person name="Ravi A."/>
            <person name="Getino M."/>
            <person name="Pursley I."/>
            <person name="Horton D.L."/>
            <person name="Alikhan N.F."/>
            <person name="Baker D."/>
            <person name="Gharbi K."/>
            <person name="Hall N."/>
            <person name="Watson M."/>
            <person name="Adriaenssens E.M."/>
            <person name="Foster-Nyarko E."/>
            <person name="Jarju S."/>
            <person name="Secka A."/>
            <person name="Antonio M."/>
            <person name="Oren A."/>
            <person name="Chaudhuri R.R."/>
            <person name="La Ragione R."/>
            <person name="Hildebrand F."/>
            <person name="Pallen M.J."/>
        </authorList>
    </citation>
    <scope>NUCLEOTIDE SEQUENCE</scope>
    <source>
        <strain evidence="6">ChiHjej13B12-4958</strain>
    </source>
</reference>
<dbReference type="InterPro" id="IPR016446">
    <property type="entry name" value="Flavin_OxRdtase_Frp"/>
</dbReference>
<dbReference type="PANTHER" id="PTHR43425:SF2">
    <property type="entry name" value="OXYGEN-INSENSITIVE NADPH NITROREDUCTASE"/>
    <property type="match status" value="1"/>
</dbReference>
<dbReference type="GO" id="GO:0016491">
    <property type="term" value="F:oxidoreductase activity"/>
    <property type="evidence" value="ECO:0007669"/>
    <property type="project" value="UniProtKB-KW"/>
</dbReference>
<keyword evidence="3" id="KW-0288">FMN</keyword>
<comment type="similarity">
    <text evidence="1">Belongs to the flavin oxidoreductase frp family.</text>
</comment>
<dbReference type="Gene3D" id="3.40.109.10">
    <property type="entry name" value="NADH Oxidase"/>
    <property type="match status" value="1"/>
</dbReference>
<protein>
    <submittedName>
        <fullName evidence="6">Nitroreductase family protein</fullName>
    </submittedName>
</protein>
<keyword evidence="2" id="KW-0285">Flavoprotein</keyword>
<dbReference type="SUPFAM" id="SSF55469">
    <property type="entry name" value="FMN-dependent nitroreductase-like"/>
    <property type="match status" value="1"/>
</dbReference>
<keyword evidence="4" id="KW-0560">Oxidoreductase</keyword>
<dbReference type="EMBL" id="DWVP01000024">
    <property type="protein sequence ID" value="HJC86111.1"/>
    <property type="molecule type" value="Genomic_DNA"/>
</dbReference>
<evidence type="ECO:0000259" key="5">
    <source>
        <dbReference type="Pfam" id="PF00881"/>
    </source>
</evidence>
<dbReference type="AlphaFoldDB" id="A0A9D2TPU0"/>
<name>A0A9D2TPU0_9CORY</name>
<sequence length="302" mass="33254">MSDTRSALSTRYGRDQDWTVASNETVDTLLRHRSVRLWLDREVDETALNTMIAAAQSAATSSNKQVVSVIAVRDAAIKQAIASIGKRMSSHVATAPVLLVWLIDFSQHRFLAEREAARAAEDGENGAAEEVHGVSSRPPHDLGALEYLDEPMLAALDIGIAAQNAVVAAESLGLGTVYLGSLRNDIAQVQEILDIPETVVPFLGLAVGWGDPAENAGVKPRLPRELFVHHDRYNRREDAAGQAERTRLLADYDDALEDYFSRYGSHPQWSAQTLHRMSGTAATRTKRHLLRRILEKAGFQLR</sequence>
<accession>A0A9D2TPU0</accession>
<evidence type="ECO:0000256" key="4">
    <source>
        <dbReference type="ARBA" id="ARBA00023002"/>
    </source>
</evidence>
<organism evidence="6 7">
    <name type="scientific">Candidatus Corynebacterium faecigallinarum</name>
    <dbReference type="NCBI Taxonomy" id="2838528"/>
    <lineage>
        <taxon>Bacteria</taxon>
        <taxon>Bacillati</taxon>
        <taxon>Actinomycetota</taxon>
        <taxon>Actinomycetes</taxon>
        <taxon>Mycobacteriales</taxon>
        <taxon>Corynebacteriaceae</taxon>
        <taxon>Corynebacterium</taxon>
    </lineage>
</organism>
<evidence type="ECO:0000256" key="3">
    <source>
        <dbReference type="ARBA" id="ARBA00022643"/>
    </source>
</evidence>
<evidence type="ECO:0000313" key="6">
    <source>
        <dbReference type="EMBL" id="HJC86111.1"/>
    </source>
</evidence>
<evidence type="ECO:0000256" key="2">
    <source>
        <dbReference type="ARBA" id="ARBA00022630"/>
    </source>
</evidence>
<evidence type="ECO:0000256" key="1">
    <source>
        <dbReference type="ARBA" id="ARBA00008366"/>
    </source>
</evidence>
<reference evidence="6" key="2">
    <citation type="submission" date="2021-04" db="EMBL/GenBank/DDBJ databases">
        <authorList>
            <person name="Gilroy R."/>
        </authorList>
    </citation>
    <scope>NUCLEOTIDE SEQUENCE</scope>
    <source>
        <strain evidence="6">ChiHjej13B12-4958</strain>
    </source>
</reference>
<dbReference type="PANTHER" id="PTHR43425">
    <property type="entry name" value="OXYGEN-INSENSITIVE NADPH NITROREDUCTASE"/>
    <property type="match status" value="1"/>
</dbReference>
<proteinExistence type="inferred from homology"/>
<dbReference type="Proteomes" id="UP000823858">
    <property type="component" value="Unassembled WGS sequence"/>
</dbReference>
<dbReference type="InterPro" id="IPR029479">
    <property type="entry name" value="Nitroreductase"/>
</dbReference>